<proteinExistence type="predicted"/>
<sequence length="124" mass="13104">MTGRRQLPSPSIAVGSNSTTVAAHRGAGELNWTDVKLIAAIAGGLLIAFLLSTANTVKARLTSVATGLFFAVFLTEPLISWAGLEFSVWQYAVAGLLAMSGDRLARRIMQIIDTSKIQITGGRS</sequence>
<keyword evidence="1" id="KW-0472">Membrane</keyword>
<dbReference type="AlphaFoldDB" id="Q11IY7"/>
<dbReference type="HOGENOM" id="CLU_1999829_0_0_5"/>
<evidence type="ECO:0000256" key="1">
    <source>
        <dbReference type="SAM" id="Phobius"/>
    </source>
</evidence>
<dbReference type="KEGG" id="mes:Meso_1242"/>
<reference evidence="2" key="1">
    <citation type="submission" date="2006-06" db="EMBL/GenBank/DDBJ databases">
        <title>Complete sequence of chromosome of Chelativorans sp. BNC1.</title>
        <authorList>
            <consortium name="US DOE Joint Genome Institute"/>
            <person name="Copeland A."/>
            <person name="Lucas S."/>
            <person name="Lapidus A."/>
            <person name="Barry K."/>
            <person name="Detter J.C."/>
            <person name="Glavina del Rio T."/>
            <person name="Hammon N."/>
            <person name="Israni S."/>
            <person name="Dalin E."/>
            <person name="Tice H."/>
            <person name="Pitluck S."/>
            <person name="Chertkov O."/>
            <person name="Brettin T."/>
            <person name="Bruce D."/>
            <person name="Han C."/>
            <person name="Tapia R."/>
            <person name="Gilna P."/>
            <person name="Schmutz J."/>
            <person name="Larimer F."/>
            <person name="Land M."/>
            <person name="Hauser L."/>
            <person name="Kyrpides N."/>
            <person name="Mikhailova N."/>
            <person name="Richardson P."/>
        </authorList>
    </citation>
    <scope>NUCLEOTIDE SEQUENCE</scope>
    <source>
        <strain evidence="2">BNC1</strain>
    </source>
</reference>
<keyword evidence="1" id="KW-1133">Transmembrane helix</keyword>
<accession>Q11IY7</accession>
<evidence type="ECO:0000313" key="2">
    <source>
        <dbReference type="EMBL" id="ABG62638.1"/>
    </source>
</evidence>
<name>Q11IY7_CHESB</name>
<protein>
    <recommendedName>
        <fullName evidence="3">Holin</fullName>
    </recommendedName>
</protein>
<gene>
    <name evidence="2" type="ordered locus">Meso_1242</name>
</gene>
<organism evidence="2">
    <name type="scientific">Chelativorans sp. (strain BNC1)</name>
    <dbReference type="NCBI Taxonomy" id="266779"/>
    <lineage>
        <taxon>Bacteria</taxon>
        <taxon>Pseudomonadati</taxon>
        <taxon>Pseudomonadota</taxon>
        <taxon>Alphaproteobacteria</taxon>
        <taxon>Hyphomicrobiales</taxon>
        <taxon>Phyllobacteriaceae</taxon>
        <taxon>Chelativorans</taxon>
    </lineage>
</organism>
<feature type="transmembrane region" description="Helical" evidence="1">
    <location>
        <begin position="37"/>
        <end position="54"/>
    </location>
</feature>
<keyword evidence="1" id="KW-0812">Transmembrane</keyword>
<evidence type="ECO:0008006" key="3">
    <source>
        <dbReference type="Google" id="ProtNLM"/>
    </source>
</evidence>
<dbReference type="EMBL" id="CP000390">
    <property type="protein sequence ID" value="ABG62638.1"/>
    <property type="molecule type" value="Genomic_DNA"/>
</dbReference>
<feature type="transmembrane region" description="Helical" evidence="1">
    <location>
        <begin position="88"/>
        <end position="105"/>
    </location>
</feature>
<dbReference type="STRING" id="266779.Meso_1242"/>